<dbReference type="InterPro" id="IPR042095">
    <property type="entry name" value="SUMF_sf"/>
</dbReference>
<dbReference type="InterPro" id="IPR005532">
    <property type="entry name" value="SUMF_dom"/>
</dbReference>
<sequence length="609" mass="66993">MPVLPWSPLSPLQSTKQSSSQGRCQLLRPLFLANAVALTITAFIPSVTLAAATKVDATFDPHPAADDVLVPMPCNGVMVFKKVYTGNSDKLKDKGFNAGSPNSESLVAQAPNHRYVQGGFHDSDGYYYLMSKYELNAAQYQLLTNYEQGKGKCTEKKYSVRDRMAQANISWFDAIELTRQYSYFLATKEALSAAKALGGVVPTAADGKTVAFVRLPTDSEWEYAARGGNAVTSSQFSAEVFPLEGSIADYAWYKGQDSAADAKIRVIGLKKPNPLGLYDILGNVSEMMLDPFYATRTGRLHGQSGGFIVRGGSVLSAKSDMITAYRSEKPFFTRGKESSARDMGVRLVLSVPVTTSINEVRALNEEIAALGQDSDAEDIKGGGNLNTVAALDKIIAEQKEAQQRYEREQKALSADNEELAETNAELMANVQTLQESLTALRLNMVEANSKRDEMRDRAIVSALRLGGYLCSTLASEQIALERNLKNEEIIRKLPIAACRTDKDSAACKKAVAEQEERLKANRELAVSMVDYYASYYADHITDTSDTYDLKFIVIQERNAQKSLGKSEGTLANYIEQFVVDVGRYAKGDSRNLEDNKERWVKQCRALVSK</sequence>
<evidence type="ECO:0000256" key="1">
    <source>
        <dbReference type="SAM" id="Coils"/>
    </source>
</evidence>
<evidence type="ECO:0000259" key="2">
    <source>
        <dbReference type="Pfam" id="PF03781"/>
    </source>
</evidence>
<evidence type="ECO:0000313" key="4">
    <source>
        <dbReference type="Proteomes" id="UP000733611"/>
    </source>
</evidence>
<gene>
    <name evidence="3" type="ORF">H9847_07880</name>
</gene>
<keyword evidence="1" id="KW-0175">Coiled coil</keyword>
<dbReference type="Proteomes" id="UP000733611">
    <property type="component" value="Unassembled WGS sequence"/>
</dbReference>
<comment type="caution">
    <text evidence="3">The sequence shown here is derived from an EMBL/GenBank/DDBJ whole genome shotgun (WGS) entry which is preliminary data.</text>
</comment>
<protein>
    <submittedName>
        <fullName evidence="3">SUMF1/EgtB/PvdO family nonheme iron enzyme</fullName>
    </submittedName>
</protein>
<dbReference type="PANTHER" id="PTHR23150:SF19">
    <property type="entry name" value="FORMYLGLYCINE-GENERATING ENZYME"/>
    <property type="match status" value="1"/>
</dbReference>
<dbReference type="Gene3D" id="3.90.1580.10">
    <property type="entry name" value="paralog of FGE (formylglycine-generating enzyme)"/>
    <property type="match status" value="1"/>
</dbReference>
<reference evidence="3" key="2">
    <citation type="submission" date="2021-04" db="EMBL/GenBank/DDBJ databases">
        <authorList>
            <person name="Gilroy R."/>
        </authorList>
    </citation>
    <scope>NUCLEOTIDE SEQUENCE</scope>
    <source>
        <strain evidence="3">378</strain>
    </source>
</reference>
<evidence type="ECO:0000313" key="3">
    <source>
        <dbReference type="EMBL" id="MBU3844766.1"/>
    </source>
</evidence>
<dbReference type="Pfam" id="PF03781">
    <property type="entry name" value="FGE-sulfatase"/>
    <property type="match status" value="1"/>
</dbReference>
<dbReference type="SUPFAM" id="SSF56436">
    <property type="entry name" value="C-type lectin-like"/>
    <property type="match status" value="1"/>
</dbReference>
<reference evidence="3" key="1">
    <citation type="journal article" date="2021" name="PeerJ">
        <title>Extensive microbial diversity within the chicken gut microbiome revealed by metagenomics and culture.</title>
        <authorList>
            <person name="Gilroy R."/>
            <person name="Ravi A."/>
            <person name="Getino M."/>
            <person name="Pursley I."/>
            <person name="Horton D.L."/>
            <person name="Alikhan N.F."/>
            <person name="Baker D."/>
            <person name="Gharbi K."/>
            <person name="Hall N."/>
            <person name="Watson M."/>
            <person name="Adriaenssens E.M."/>
            <person name="Foster-Nyarko E."/>
            <person name="Jarju S."/>
            <person name="Secka A."/>
            <person name="Antonio M."/>
            <person name="Oren A."/>
            <person name="Chaudhuri R.R."/>
            <person name="La Ragione R."/>
            <person name="Hildebrand F."/>
            <person name="Pallen M.J."/>
        </authorList>
    </citation>
    <scope>NUCLEOTIDE SEQUENCE</scope>
    <source>
        <strain evidence="3">378</strain>
    </source>
</reference>
<feature type="coiled-coil region" evidence="1">
    <location>
        <begin position="388"/>
        <end position="457"/>
    </location>
</feature>
<dbReference type="GO" id="GO:0120147">
    <property type="term" value="F:formylglycine-generating oxidase activity"/>
    <property type="evidence" value="ECO:0007669"/>
    <property type="project" value="TreeGrafter"/>
</dbReference>
<name>A0A948X1S8_9GAMM</name>
<dbReference type="InterPro" id="IPR016187">
    <property type="entry name" value="CTDL_fold"/>
</dbReference>
<feature type="domain" description="Sulfatase-modifying factor enzyme-like" evidence="2">
    <location>
        <begin position="116"/>
        <end position="348"/>
    </location>
</feature>
<proteinExistence type="predicted"/>
<accession>A0A948X1S8</accession>
<dbReference type="EMBL" id="JAHLFE010000163">
    <property type="protein sequence ID" value="MBU3844766.1"/>
    <property type="molecule type" value="Genomic_DNA"/>
</dbReference>
<dbReference type="PANTHER" id="PTHR23150">
    <property type="entry name" value="SULFATASE MODIFYING FACTOR 1, 2"/>
    <property type="match status" value="1"/>
</dbReference>
<dbReference type="InterPro" id="IPR051043">
    <property type="entry name" value="Sulfatase_Mod_Factor_Kinase"/>
</dbReference>
<organism evidence="3 4">
    <name type="scientific">Candidatus Anaerobiospirillum pullicola</name>
    <dbReference type="NCBI Taxonomy" id="2838451"/>
    <lineage>
        <taxon>Bacteria</taxon>
        <taxon>Pseudomonadati</taxon>
        <taxon>Pseudomonadota</taxon>
        <taxon>Gammaproteobacteria</taxon>
        <taxon>Aeromonadales</taxon>
        <taxon>Succinivibrionaceae</taxon>
        <taxon>Anaerobiospirillum</taxon>
    </lineage>
</organism>
<dbReference type="AlphaFoldDB" id="A0A948X1S8"/>